<dbReference type="Gene3D" id="1.20.1560.10">
    <property type="entry name" value="ABC transporter type 1, transmembrane domain"/>
    <property type="match status" value="1"/>
</dbReference>
<keyword evidence="3 5" id="KW-1133">Transmembrane helix</keyword>
<feature type="transmembrane region" description="Helical" evidence="5">
    <location>
        <begin position="61"/>
        <end position="78"/>
    </location>
</feature>
<dbReference type="Pfam" id="PF00664">
    <property type="entry name" value="ABC_membrane"/>
    <property type="match status" value="1"/>
</dbReference>
<accession>X8IWH6</accession>
<dbReference type="RefSeq" id="WP_009643934.1">
    <property type="nucleotide sequence ID" value="NZ_JALU01000005.1"/>
</dbReference>
<dbReference type="PROSITE" id="PS50929">
    <property type="entry name" value="ABC_TM1F"/>
    <property type="match status" value="1"/>
</dbReference>
<dbReference type="AlphaFoldDB" id="X8IWH6"/>
<comment type="caution">
    <text evidence="7">The sequence shown here is derived from an EMBL/GenBank/DDBJ whole genome shotgun (WGS) entry which is preliminary data.</text>
</comment>
<dbReference type="GO" id="GO:0005886">
    <property type="term" value="C:plasma membrane"/>
    <property type="evidence" value="ECO:0007669"/>
    <property type="project" value="UniProtKB-SubCell"/>
</dbReference>
<dbReference type="GO" id="GO:0005524">
    <property type="term" value="F:ATP binding"/>
    <property type="evidence" value="ECO:0007669"/>
    <property type="project" value="InterPro"/>
</dbReference>
<keyword evidence="2 5" id="KW-0812">Transmembrane</keyword>
<sequence length="141" mass="16017">MKKAREPNFFKEMDSFISPYKKRYILSVLLSMLSVLCELLSYAFAGILAGYIFKGFYGNNTVYALILTIICKISGMLFSNISTFISHKAAYLTLSDLRYAICDKFIRLPMGYFDRNPSGTLKTILVDRVEDIEKNISTSTS</sequence>
<evidence type="ECO:0000313" key="8">
    <source>
        <dbReference type="Proteomes" id="UP000022645"/>
    </source>
</evidence>
<name>X8IWH6_9FIRM</name>
<dbReference type="Proteomes" id="UP000022645">
    <property type="component" value="Unassembled WGS sequence"/>
</dbReference>
<feature type="domain" description="ABC transmembrane type-1" evidence="6">
    <location>
        <begin position="25"/>
        <end position="141"/>
    </location>
</feature>
<evidence type="ECO:0000256" key="1">
    <source>
        <dbReference type="ARBA" id="ARBA00004651"/>
    </source>
</evidence>
<gene>
    <name evidence="7" type="ORF">HMPREF0581_0751</name>
</gene>
<evidence type="ECO:0000256" key="3">
    <source>
        <dbReference type="ARBA" id="ARBA00022989"/>
    </source>
</evidence>
<keyword evidence="4 5" id="KW-0472">Membrane</keyword>
<protein>
    <submittedName>
        <fullName evidence="7">ABC transporter transmembrane region domain protein</fullName>
    </submittedName>
</protein>
<proteinExistence type="predicted"/>
<evidence type="ECO:0000256" key="5">
    <source>
        <dbReference type="SAM" id="Phobius"/>
    </source>
</evidence>
<dbReference type="InterPro" id="IPR036640">
    <property type="entry name" value="ABC1_TM_sf"/>
</dbReference>
<evidence type="ECO:0000256" key="4">
    <source>
        <dbReference type="ARBA" id="ARBA00023136"/>
    </source>
</evidence>
<dbReference type="EMBL" id="JALU01000005">
    <property type="protein sequence ID" value="EUC53391.1"/>
    <property type="molecule type" value="Genomic_DNA"/>
</dbReference>
<reference evidence="7 8" key="1">
    <citation type="submission" date="2014-01" db="EMBL/GenBank/DDBJ databases">
        <authorList>
            <person name="Durkin A.S."/>
            <person name="McCorrison J."/>
            <person name="Torralba M."/>
            <person name="Gillis M."/>
            <person name="Haft D.H."/>
            <person name="Methe B."/>
            <person name="Sutton G."/>
            <person name="Nelson K.E."/>
        </authorList>
    </citation>
    <scope>NUCLEOTIDE SEQUENCE [LARGE SCALE GENOMIC DNA]</scope>
    <source>
        <strain evidence="7 8">ATCC 33093</strain>
    </source>
</reference>
<evidence type="ECO:0000313" key="7">
    <source>
        <dbReference type="EMBL" id="EUC53391.1"/>
    </source>
</evidence>
<dbReference type="PATRIC" id="fig|1401079.3.peg.442"/>
<organism evidence="7 8">
    <name type="scientific">Mogibacterium timidum ATCC 33093</name>
    <dbReference type="NCBI Taxonomy" id="1401079"/>
    <lineage>
        <taxon>Bacteria</taxon>
        <taxon>Bacillati</taxon>
        <taxon>Bacillota</taxon>
        <taxon>Clostridia</taxon>
        <taxon>Peptostreptococcales</taxon>
        <taxon>Anaerovoracaceae</taxon>
        <taxon>Mogibacterium</taxon>
    </lineage>
</organism>
<evidence type="ECO:0000256" key="2">
    <source>
        <dbReference type="ARBA" id="ARBA00022692"/>
    </source>
</evidence>
<comment type="subcellular location">
    <subcellularLocation>
        <location evidence="1">Cell membrane</location>
        <topology evidence="1">Multi-pass membrane protein</topology>
    </subcellularLocation>
</comment>
<dbReference type="GO" id="GO:0140359">
    <property type="term" value="F:ABC-type transporter activity"/>
    <property type="evidence" value="ECO:0007669"/>
    <property type="project" value="InterPro"/>
</dbReference>
<evidence type="ECO:0000259" key="6">
    <source>
        <dbReference type="PROSITE" id="PS50929"/>
    </source>
</evidence>
<dbReference type="InterPro" id="IPR011527">
    <property type="entry name" value="ABC1_TM_dom"/>
</dbReference>
<dbReference type="SUPFAM" id="SSF90123">
    <property type="entry name" value="ABC transporter transmembrane region"/>
    <property type="match status" value="1"/>
</dbReference>